<dbReference type="GO" id="GO:0046872">
    <property type="term" value="F:metal ion binding"/>
    <property type="evidence" value="ECO:0007669"/>
    <property type="project" value="InterPro"/>
</dbReference>
<dbReference type="PANTHER" id="PTHR42793:SF1">
    <property type="entry name" value="PEPTIDYL-LYSINE N-ACETYLTRANSFERASE PATZ"/>
    <property type="match status" value="1"/>
</dbReference>
<gene>
    <name evidence="3" type="ordered locus">MSMEI_3976</name>
</gene>
<dbReference type="SUPFAM" id="SSF52210">
    <property type="entry name" value="Succinyl-CoA synthetase domains"/>
    <property type="match status" value="2"/>
</dbReference>
<keyword evidence="1" id="KW-0067">ATP-binding</keyword>
<dbReference type="Pfam" id="PF13380">
    <property type="entry name" value="CoA_binding_2"/>
    <property type="match status" value="1"/>
</dbReference>
<dbReference type="PROSITE" id="PS50975">
    <property type="entry name" value="ATP_GRASP"/>
    <property type="match status" value="1"/>
</dbReference>
<protein>
    <recommendedName>
        <fullName evidence="2">ATP-grasp domain-containing protein</fullName>
    </recommendedName>
</protein>
<dbReference type="InterPro" id="IPR013815">
    <property type="entry name" value="ATP_grasp_subdomain_1"/>
</dbReference>
<dbReference type="InterPro" id="IPR016102">
    <property type="entry name" value="Succinyl-CoA_synth-like"/>
</dbReference>
<dbReference type="EMBL" id="CP001663">
    <property type="protein sequence ID" value="AFP40434.1"/>
    <property type="molecule type" value="Genomic_DNA"/>
</dbReference>
<dbReference type="InterPro" id="IPR003781">
    <property type="entry name" value="CoA-bd"/>
</dbReference>
<dbReference type="PANTHER" id="PTHR42793">
    <property type="entry name" value="COA BINDING DOMAIN CONTAINING PROTEIN"/>
    <property type="match status" value="1"/>
</dbReference>
<dbReference type="Gene3D" id="3.30.470.20">
    <property type="entry name" value="ATP-grasp fold, B domain"/>
    <property type="match status" value="1"/>
</dbReference>
<accession>I7GCT6</accession>
<dbReference type="SMART" id="SM00881">
    <property type="entry name" value="CoA_binding"/>
    <property type="match status" value="1"/>
</dbReference>
<evidence type="ECO:0000313" key="3">
    <source>
        <dbReference type="EMBL" id="AFP40434.1"/>
    </source>
</evidence>
<evidence type="ECO:0000313" key="4">
    <source>
        <dbReference type="Proteomes" id="UP000006158"/>
    </source>
</evidence>
<dbReference type="InterPro" id="IPR043938">
    <property type="entry name" value="Ligase_CoA_dom"/>
</dbReference>
<organism evidence="3 4">
    <name type="scientific">Mycolicibacterium smegmatis (strain ATCC 700084 / mc(2)155)</name>
    <name type="common">Mycobacterium smegmatis</name>
    <dbReference type="NCBI Taxonomy" id="246196"/>
    <lineage>
        <taxon>Bacteria</taxon>
        <taxon>Bacillati</taxon>
        <taxon>Actinomycetota</taxon>
        <taxon>Actinomycetes</taxon>
        <taxon>Mycobacteriales</taxon>
        <taxon>Mycobacteriaceae</taxon>
        <taxon>Mycolicibacterium</taxon>
    </lineage>
</organism>
<dbReference type="Pfam" id="PF13549">
    <property type="entry name" value="ATP-grasp_5"/>
    <property type="match status" value="1"/>
</dbReference>
<dbReference type="GO" id="GO:0005524">
    <property type="term" value="F:ATP binding"/>
    <property type="evidence" value="ECO:0007669"/>
    <property type="project" value="UniProtKB-UniRule"/>
</dbReference>
<dbReference type="Pfam" id="PF19045">
    <property type="entry name" value="Ligase_CoA_2"/>
    <property type="match status" value="1"/>
</dbReference>
<dbReference type="Pfam" id="PF13607">
    <property type="entry name" value="Succ_CoA_lig"/>
    <property type="match status" value="1"/>
</dbReference>
<dbReference type="PATRIC" id="fig|246196.56.peg.4074"/>
<dbReference type="Gene3D" id="3.40.50.261">
    <property type="entry name" value="Succinyl-CoA synthetase domains"/>
    <property type="match status" value="2"/>
</dbReference>
<evidence type="ECO:0000256" key="1">
    <source>
        <dbReference type="PROSITE-ProRule" id="PRU00409"/>
    </source>
</evidence>
<feature type="domain" description="ATP-grasp" evidence="2">
    <location>
        <begin position="497"/>
        <end position="534"/>
    </location>
</feature>
<dbReference type="SUPFAM" id="SSF56059">
    <property type="entry name" value="Glutathione synthetase ATP-binding domain-like"/>
    <property type="match status" value="1"/>
</dbReference>
<dbReference type="InterPro" id="IPR011761">
    <property type="entry name" value="ATP-grasp"/>
</dbReference>
<keyword evidence="1" id="KW-0547">Nucleotide-binding</keyword>
<reference evidence="3 4" key="1">
    <citation type="journal article" date="2007" name="Genome Biol.">
        <title>Interrupted coding sequences in Mycobacterium smegmatis: authentic mutations or sequencing errors?</title>
        <authorList>
            <person name="Deshayes C."/>
            <person name="Perrodou E."/>
            <person name="Gallien S."/>
            <person name="Euphrasie D."/>
            <person name="Schaeffer C."/>
            <person name="Van-Dorsselaer A."/>
            <person name="Poch O."/>
            <person name="Lecompte O."/>
            <person name="Reyrat J.M."/>
        </authorList>
    </citation>
    <scope>NUCLEOTIDE SEQUENCE [LARGE SCALE GENOMIC DNA]</scope>
    <source>
        <strain evidence="4">ATCC 700084 / mc(2)155</strain>
    </source>
</reference>
<reference evidence="3 4" key="2">
    <citation type="journal article" date="2009" name="Genome Res.">
        <title>Ortho-proteogenomics: multiple proteomes investigation through orthology and a new MS-based protocol.</title>
        <authorList>
            <person name="Gallien S."/>
            <person name="Perrodou E."/>
            <person name="Carapito C."/>
            <person name="Deshayes C."/>
            <person name="Reyrat J.M."/>
            <person name="Van Dorsselaer A."/>
            <person name="Poch O."/>
            <person name="Schaeffer C."/>
            <person name="Lecompte O."/>
        </authorList>
    </citation>
    <scope>NUCLEOTIDE SEQUENCE [LARGE SCALE GENOMIC DNA]</scope>
    <source>
        <strain evidence="4">ATCC 700084 / mc(2)155</strain>
    </source>
</reference>
<evidence type="ECO:0000259" key="2">
    <source>
        <dbReference type="PROSITE" id="PS50975"/>
    </source>
</evidence>
<dbReference type="SUPFAM" id="SSF51735">
    <property type="entry name" value="NAD(P)-binding Rossmann-fold domains"/>
    <property type="match status" value="1"/>
</dbReference>
<dbReference type="Gene3D" id="3.30.1490.20">
    <property type="entry name" value="ATP-grasp fold, A domain"/>
    <property type="match status" value="1"/>
</dbReference>
<dbReference type="GO" id="GO:0043758">
    <property type="term" value="F:acetate-CoA ligase (ADP-forming) activity"/>
    <property type="evidence" value="ECO:0007669"/>
    <property type="project" value="InterPro"/>
</dbReference>
<proteinExistence type="predicted"/>
<name>I7GCT6_MYCS2</name>
<dbReference type="KEGG" id="msg:MSMEI_3976"/>
<dbReference type="AlphaFoldDB" id="I7GCT6"/>
<dbReference type="InterPro" id="IPR036291">
    <property type="entry name" value="NAD(P)-bd_dom_sf"/>
</dbReference>
<sequence>MGCWTPRTWIGDPFVTTRDLTALFDPKSVAVLGASNDETKYGNWMSVQALRMTGTRPVYLINRRGDSVLGQPPLRSLAEVDGAVDLVAITVPAHSFEAAVEDALAAGARAIVGVTAGFAELGPEGRALQDRVVDRVRSAGAVLLGPNCLGVIDSTTNLTFASNPLPGGRVALLSQSGNMALEVSGFLQSRGHGFSRFASLGNQADLGVADLIDSCVAHNGTDLIALYCEDFGDGRSFVSAAAAAAAANKPVLLLTVGGSEASVRGAQSHTGALTSDSAVIDAACHAAGIYRVTSPRQLADVAATLLTYGRRRVHRVAVIADGGGHAGVGSDVVEANGLSVPRFPTALSTALRPLLPPSAGVTNPVDIAGGGEQDIGCFASVLDAVMSSAEIDSVLLTGYFGGYAEYGEGLARDELDVAARIATIAQTHQKPLVVHTMHSASKAARVLIDAGVPVFAAVDDAAGALAVIDRGTDPRPLPSLPGTAEKPLSSTDYWDARELFRAAGVTFPEAKLVSDAAQARAAAESLGYPVVVKAMGLLHKSDVGGVALGLSDPHAVAEAVEGMRHRLNPPGFCVEAMADLNSGVEIIVGVQRDPRFGPVAMVGLGGVYTEVLADVAFALAPVDSGAARALLESLRASALFTGLRGRAPVDLDAAARAIAAITEVAVTHPEITELEINPLLLTPDHALGLDARIVLDNQPTH</sequence>
<dbReference type="Proteomes" id="UP000006158">
    <property type="component" value="Chromosome"/>
</dbReference>
<dbReference type="InterPro" id="IPR032875">
    <property type="entry name" value="Succ_CoA_lig_flav_dom"/>
</dbReference>
<dbReference type="Gene3D" id="3.40.50.720">
    <property type="entry name" value="NAD(P)-binding Rossmann-like Domain"/>
    <property type="match status" value="1"/>
</dbReference>